<gene>
    <name evidence="1" type="ORF">BECKMB1821G_GA0114241_11052</name>
    <name evidence="3" type="ORF">BECKMB1821H_GA0114242_110510</name>
    <name evidence="2" type="ORF">BECKMB1821I_GA0114274_11022</name>
</gene>
<protein>
    <submittedName>
        <fullName evidence="2">Uncharacterized protein</fullName>
    </submittedName>
</protein>
<dbReference type="EMBL" id="CAADFQ010000102">
    <property type="protein sequence ID" value="VFK35147.1"/>
    <property type="molecule type" value="Genomic_DNA"/>
</dbReference>
<organism evidence="2">
    <name type="scientific">Candidatus Kentrum sp. MB</name>
    <dbReference type="NCBI Taxonomy" id="2138164"/>
    <lineage>
        <taxon>Bacteria</taxon>
        <taxon>Pseudomonadati</taxon>
        <taxon>Pseudomonadota</taxon>
        <taxon>Gammaproteobacteria</taxon>
        <taxon>Candidatus Kentrum</taxon>
    </lineage>
</organism>
<dbReference type="EMBL" id="CAADFO010000105">
    <property type="protein sequence ID" value="VFK32202.1"/>
    <property type="molecule type" value="Genomic_DNA"/>
</dbReference>
<dbReference type="EMBL" id="CAADGH010000105">
    <property type="protein sequence ID" value="VFK77169.1"/>
    <property type="molecule type" value="Genomic_DNA"/>
</dbReference>
<evidence type="ECO:0000313" key="2">
    <source>
        <dbReference type="EMBL" id="VFK35147.1"/>
    </source>
</evidence>
<accession>A0A450Y0R9</accession>
<name>A0A450Y0R9_9GAMM</name>
<evidence type="ECO:0000313" key="1">
    <source>
        <dbReference type="EMBL" id="VFK32202.1"/>
    </source>
</evidence>
<reference evidence="2" key="1">
    <citation type="submission" date="2019-02" db="EMBL/GenBank/DDBJ databases">
        <authorList>
            <person name="Gruber-Vodicka R. H."/>
            <person name="Seah K. B. B."/>
        </authorList>
    </citation>
    <scope>NUCLEOTIDE SEQUENCE</scope>
    <source>
        <strain evidence="1">BECK_BZ197</strain>
        <strain evidence="3">BECK_BZ198</strain>
        <strain evidence="2">BECK_BZ199</strain>
    </source>
</reference>
<proteinExistence type="predicted"/>
<dbReference type="AlphaFoldDB" id="A0A450Y0R9"/>
<sequence>MIINEPVHTVWKKGTGPVWKINETTGEIICLVQMPATYKTITKRIVKTPATTKEIDSPAVYKTVTVRELVSDAKEIRQPIPTRESQGLHIPAYRDRRFRRKMRKVRDPGSSCFHPVIAQQNPLLGSWNFPHRSQAEAWGPA</sequence>
<evidence type="ECO:0000313" key="3">
    <source>
        <dbReference type="EMBL" id="VFK77169.1"/>
    </source>
</evidence>